<keyword evidence="3" id="KW-1185">Reference proteome</keyword>
<dbReference type="Proteomes" id="UP000269998">
    <property type="component" value="Chromosome"/>
</dbReference>
<dbReference type="GO" id="GO:0009190">
    <property type="term" value="P:cyclic nucleotide biosynthetic process"/>
    <property type="evidence" value="ECO:0007669"/>
    <property type="project" value="InterPro"/>
</dbReference>
<dbReference type="GO" id="GO:0035556">
    <property type="term" value="P:intracellular signal transduction"/>
    <property type="evidence" value="ECO:0007669"/>
    <property type="project" value="InterPro"/>
</dbReference>
<dbReference type="AlphaFoldDB" id="A0A447GKW7"/>
<reference evidence="3" key="1">
    <citation type="submission" date="2018-02" db="EMBL/GenBank/DDBJ databases">
        <authorList>
            <person name="Seth-Smith MB H."/>
            <person name="Seth-Smith H."/>
        </authorList>
    </citation>
    <scope>NUCLEOTIDE SEQUENCE [LARGE SCALE GENOMIC DNA]</scope>
</reference>
<dbReference type="InterPro" id="IPR001054">
    <property type="entry name" value="A/G_cyclase"/>
</dbReference>
<dbReference type="Pfam" id="PF00211">
    <property type="entry name" value="Guanylate_cyc"/>
    <property type="match status" value="1"/>
</dbReference>
<accession>A0A447GKW7</accession>
<gene>
    <name evidence="2" type="ORF">MB901379_04683</name>
</gene>
<evidence type="ECO:0000313" key="2">
    <source>
        <dbReference type="EMBL" id="VDM91069.1"/>
    </source>
</evidence>
<dbReference type="Gene3D" id="3.30.70.1230">
    <property type="entry name" value="Nucleotide cyclase"/>
    <property type="match status" value="1"/>
</dbReference>
<sequence>MAMFGAPTDLADHAIRAWLAALAIQDETRRLAGEIEHRDGVALQLRVGRNSGQVVAGEIGSAALGYTAIGEQGGMAQRMESAAGYPAMGP</sequence>
<evidence type="ECO:0000313" key="3">
    <source>
        <dbReference type="Proteomes" id="UP000269998"/>
    </source>
</evidence>
<dbReference type="PROSITE" id="PS50125">
    <property type="entry name" value="GUANYLATE_CYCLASE_2"/>
    <property type="match status" value="1"/>
</dbReference>
<dbReference type="GO" id="GO:0004016">
    <property type="term" value="F:adenylate cyclase activity"/>
    <property type="evidence" value="ECO:0007669"/>
    <property type="project" value="UniProtKB-ARBA"/>
</dbReference>
<feature type="domain" description="Guanylate cyclase" evidence="1">
    <location>
        <begin position="1"/>
        <end position="80"/>
    </location>
</feature>
<dbReference type="EMBL" id="LR130759">
    <property type="protein sequence ID" value="VDM91069.1"/>
    <property type="molecule type" value="Genomic_DNA"/>
</dbReference>
<protein>
    <submittedName>
        <fullName evidence="2">Putative transmembrane sensor domain protein</fullName>
    </submittedName>
</protein>
<organism evidence="2 3">
    <name type="scientific">Mycobacterium basiliense</name>
    <dbReference type="NCBI Taxonomy" id="2094119"/>
    <lineage>
        <taxon>Bacteria</taxon>
        <taxon>Bacillati</taxon>
        <taxon>Actinomycetota</taxon>
        <taxon>Actinomycetes</taxon>
        <taxon>Mycobacteriales</taxon>
        <taxon>Mycobacteriaceae</taxon>
        <taxon>Mycobacterium</taxon>
    </lineage>
</organism>
<keyword evidence="2" id="KW-0812">Transmembrane</keyword>
<name>A0A447GKW7_9MYCO</name>
<keyword evidence="2" id="KW-0472">Membrane</keyword>
<dbReference type="SUPFAM" id="SSF55073">
    <property type="entry name" value="Nucleotide cyclase"/>
    <property type="match status" value="1"/>
</dbReference>
<dbReference type="InterPro" id="IPR029787">
    <property type="entry name" value="Nucleotide_cyclase"/>
</dbReference>
<proteinExistence type="predicted"/>
<evidence type="ECO:0000259" key="1">
    <source>
        <dbReference type="PROSITE" id="PS50125"/>
    </source>
</evidence>
<dbReference type="CDD" id="cd07302">
    <property type="entry name" value="CHD"/>
    <property type="match status" value="1"/>
</dbReference>
<dbReference type="KEGG" id="mbai:MB901379_04683"/>